<dbReference type="AlphaFoldDB" id="A0A7X6L8H9"/>
<sequence>MPTNEQRRAAAKRKLERQLANRAERARKRKQLTIAGSVLGVVLVVAAVTGVYFLTRGDDSGSNSDAADASLSSTPAAAAPPSAKAKPATVDCAYRDSAKPADKPVGKPKADGIPTTGVDAKVSVSVETTQGPIGLTLNNAESPCTVNSFVSLAAQNYFDGTSCHRMTAGEGLKVLQCGDPTGTGMGGPGYEFDNEYPTDQYAPNDPAATSEPIAYKRGVLAMANAGPGTNGSQFFIVYSDSMLPPQYTIFGTVDDNSLGTLDKIAELGQDDSNGPGDGKPKQPVTIQSVRIDR</sequence>
<comment type="similarity">
    <text evidence="2">Belongs to the cyclophilin-type PPIase family.</text>
</comment>
<dbReference type="GO" id="GO:0003755">
    <property type="term" value="F:peptidyl-prolyl cis-trans isomerase activity"/>
    <property type="evidence" value="ECO:0007669"/>
    <property type="project" value="UniProtKB-UniRule"/>
</dbReference>
<dbReference type="InterPro" id="IPR029000">
    <property type="entry name" value="Cyclophilin-like_dom_sf"/>
</dbReference>
<keyword evidence="4" id="KW-0472">Membrane</keyword>
<evidence type="ECO:0000256" key="2">
    <source>
        <dbReference type="RuleBase" id="RU363019"/>
    </source>
</evidence>
<proteinExistence type="inferred from homology"/>
<dbReference type="SUPFAM" id="SSF50891">
    <property type="entry name" value="Cyclophilin-like"/>
    <property type="match status" value="1"/>
</dbReference>
<feature type="region of interest" description="Disordered" evidence="3">
    <location>
        <begin position="266"/>
        <end position="293"/>
    </location>
</feature>
<dbReference type="Proteomes" id="UP000540698">
    <property type="component" value="Unassembled WGS sequence"/>
</dbReference>
<dbReference type="InterPro" id="IPR044666">
    <property type="entry name" value="Cyclophilin_A-like"/>
</dbReference>
<feature type="compositionally biased region" description="Polar residues" evidence="3">
    <location>
        <begin position="284"/>
        <end position="293"/>
    </location>
</feature>
<feature type="compositionally biased region" description="Low complexity" evidence="3">
    <location>
        <begin position="60"/>
        <end position="88"/>
    </location>
</feature>
<evidence type="ECO:0000256" key="3">
    <source>
        <dbReference type="SAM" id="MobiDB-lite"/>
    </source>
</evidence>
<evidence type="ECO:0000256" key="4">
    <source>
        <dbReference type="SAM" id="Phobius"/>
    </source>
</evidence>
<dbReference type="InterPro" id="IPR002130">
    <property type="entry name" value="Cyclophilin-type_PPIase_dom"/>
</dbReference>
<organism evidence="6 7">
    <name type="scientific">Nocardia gamkensis</name>
    <dbReference type="NCBI Taxonomy" id="352869"/>
    <lineage>
        <taxon>Bacteria</taxon>
        <taxon>Bacillati</taxon>
        <taxon>Actinomycetota</taxon>
        <taxon>Actinomycetes</taxon>
        <taxon>Mycobacteriales</taxon>
        <taxon>Nocardiaceae</taxon>
        <taxon>Nocardia</taxon>
    </lineage>
</organism>
<evidence type="ECO:0000259" key="5">
    <source>
        <dbReference type="PROSITE" id="PS50072"/>
    </source>
</evidence>
<gene>
    <name evidence="6" type="ORF">HGB38_26465</name>
</gene>
<evidence type="ECO:0000313" key="6">
    <source>
        <dbReference type="EMBL" id="NKY29727.1"/>
    </source>
</evidence>
<dbReference type="PANTHER" id="PTHR45625">
    <property type="entry name" value="PEPTIDYL-PROLYL CIS-TRANS ISOMERASE-RELATED"/>
    <property type="match status" value="1"/>
</dbReference>
<dbReference type="EC" id="5.2.1.8" evidence="2"/>
<keyword evidence="4" id="KW-0812">Transmembrane</keyword>
<feature type="compositionally biased region" description="Basic and acidic residues" evidence="3">
    <location>
        <begin position="93"/>
        <end position="110"/>
    </location>
</feature>
<keyword evidence="7" id="KW-1185">Reference proteome</keyword>
<name>A0A7X6L8H9_9NOCA</name>
<keyword evidence="2" id="KW-0697">Rotamase</keyword>
<comment type="function">
    <text evidence="1 2">PPIases accelerate the folding of proteins. It catalyzes the cis-trans isomerization of proline imidic peptide bonds in oligopeptides.</text>
</comment>
<dbReference type="CDD" id="cd00317">
    <property type="entry name" value="cyclophilin"/>
    <property type="match status" value="1"/>
</dbReference>
<dbReference type="Gene3D" id="2.40.100.10">
    <property type="entry name" value="Cyclophilin-like"/>
    <property type="match status" value="1"/>
</dbReference>
<reference evidence="6 7" key="1">
    <citation type="submission" date="2020-04" db="EMBL/GenBank/DDBJ databases">
        <title>MicrobeNet Type strains.</title>
        <authorList>
            <person name="Nicholson A.C."/>
        </authorList>
    </citation>
    <scope>NUCLEOTIDE SEQUENCE [LARGE SCALE GENOMIC DNA]</scope>
    <source>
        <strain evidence="6 7">DSM 44956</strain>
    </source>
</reference>
<dbReference type="Pfam" id="PF00160">
    <property type="entry name" value="Pro_isomerase"/>
    <property type="match status" value="1"/>
</dbReference>
<feature type="transmembrane region" description="Helical" evidence="4">
    <location>
        <begin position="32"/>
        <end position="54"/>
    </location>
</feature>
<dbReference type="PANTHER" id="PTHR45625:SF3">
    <property type="entry name" value="PEPTIDYL-PROLYL CIS-TRANS ISOMERASE B-RELATED"/>
    <property type="match status" value="1"/>
</dbReference>
<keyword evidence="2 6" id="KW-0413">Isomerase</keyword>
<comment type="catalytic activity">
    <reaction evidence="2">
        <text>[protein]-peptidylproline (omega=180) = [protein]-peptidylproline (omega=0)</text>
        <dbReference type="Rhea" id="RHEA:16237"/>
        <dbReference type="Rhea" id="RHEA-COMP:10747"/>
        <dbReference type="Rhea" id="RHEA-COMP:10748"/>
        <dbReference type="ChEBI" id="CHEBI:83833"/>
        <dbReference type="ChEBI" id="CHEBI:83834"/>
        <dbReference type="EC" id="5.2.1.8"/>
    </reaction>
</comment>
<keyword evidence="4" id="KW-1133">Transmembrane helix</keyword>
<comment type="caution">
    <text evidence="6">The sequence shown here is derived from an EMBL/GenBank/DDBJ whole genome shotgun (WGS) entry which is preliminary data.</text>
</comment>
<dbReference type="PRINTS" id="PR00153">
    <property type="entry name" value="CSAPPISMRASE"/>
</dbReference>
<feature type="domain" description="PPIase cyclophilin-type" evidence="5">
    <location>
        <begin position="131"/>
        <end position="291"/>
    </location>
</feature>
<dbReference type="EMBL" id="JAAXOS010000014">
    <property type="protein sequence ID" value="NKY29727.1"/>
    <property type="molecule type" value="Genomic_DNA"/>
</dbReference>
<evidence type="ECO:0000313" key="7">
    <source>
        <dbReference type="Proteomes" id="UP000540698"/>
    </source>
</evidence>
<accession>A0A7X6L8H9</accession>
<dbReference type="RefSeq" id="WP_062973534.1">
    <property type="nucleotide sequence ID" value="NZ_JAAXOS010000014.1"/>
</dbReference>
<protein>
    <recommendedName>
        <fullName evidence="2">Peptidyl-prolyl cis-trans isomerase</fullName>
        <shortName evidence="2">PPIase</shortName>
        <ecNumber evidence="2">5.2.1.8</ecNumber>
    </recommendedName>
</protein>
<evidence type="ECO:0000256" key="1">
    <source>
        <dbReference type="ARBA" id="ARBA00002388"/>
    </source>
</evidence>
<feature type="region of interest" description="Disordered" evidence="3">
    <location>
        <begin position="59"/>
        <end position="116"/>
    </location>
</feature>
<dbReference type="PROSITE" id="PS50072">
    <property type="entry name" value="CSA_PPIASE_2"/>
    <property type="match status" value="1"/>
</dbReference>